<proteinExistence type="predicted"/>
<protein>
    <submittedName>
        <fullName evidence="1">Uncharacterized protein</fullName>
    </submittedName>
</protein>
<sequence>MTGEIGHPSSVTKSKLTCLEQRQLGHKKEKGMTISLKRGSLLDSGFEKLRHCVCDNQTRVNLAVYKSNARRLPVSKRRFDSVNSLYSSR</sequence>
<dbReference type="AlphaFoldDB" id="A0A9D3WCF4"/>
<dbReference type="OrthoDB" id="1736601at2759"/>
<organism evidence="1 2">
    <name type="scientific">Gossypium stocksii</name>
    <dbReference type="NCBI Taxonomy" id="47602"/>
    <lineage>
        <taxon>Eukaryota</taxon>
        <taxon>Viridiplantae</taxon>
        <taxon>Streptophyta</taxon>
        <taxon>Embryophyta</taxon>
        <taxon>Tracheophyta</taxon>
        <taxon>Spermatophyta</taxon>
        <taxon>Magnoliopsida</taxon>
        <taxon>eudicotyledons</taxon>
        <taxon>Gunneridae</taxon>
        <taxon>Pentapetalae</taxon>
        <taxon>rosids</taxon>
        <taxon>malvids</taxon>
        <taxon>Malvales</taxon>
        <taxon>Malvaceae</taxon>
        <taxon>Malvoideae</taxon>
        <taxon>Gossypium</taxon>
    </lineage>
</organism>
<dbReference type="EMBL" id="JAIQCV010000002">
    <property type="protein sequence ID" value="KAH1122039.1"/>
    <property type="molecule type" value="Genomic_DNA"/>
</dbReference>
<evidence type="ECO:0000313" key="2">
    <source>
        <dbReference type="Proteomes" id="UP000828251"/>
    </source>
</evidence>
<reference evidence="1 2" key="1">
    <citation type="journal article" date="2021" name="Plant Biotechnol. J.">
        <title>Multi-omics assisted identification of the key and species-specific regulatory components of drought-tolerant mechanisms in Gossypium stocksii.</title>
        <authorList>
            <person name="Yu D."/>
            <person name="Ke L."/>
            <person name="Zhang D."/>
            <person name="Wu Y."/>
            <person name="Sun Y."/>
            <person name="Mei J."/>
            <person name="Sun J."/>
            <person name="Sun Y."/>
        </authorList>
    </citation>
    <scope>NUCLEOTIDE SEQUENCE [LARGE SCALE GENOMIC DNA]</scope>
    <source>
        <strain evidence="2">cv. E1</strain>
        <tissue evidence="1">Leaf</tissue>
    </source>
</reference>
<evidence type="ECO:0000313" key="1">
    <source>
        <dbReference type="EMBL" id="KAH1122039.1"/>
    </source>
</evidence>
<dbReference type="Proteomes" id="UP000828251">
    <property type="component" value="Unassembled WGS sequence"/>
</dbReference>
<accession>A0A9D3WCF4</accession>
<comment type="caution">
    <text evidence="1">The sequence shown here is derived from an EMBL/GenBank/DDBJ whole genome shotgun (WGS) entry which is preliminary data.</text>
</comment>
<keyword evidence="2" id="KW-1185">Reference proteome</keyword>
<gene>
    <name evidence="1" type="ORF">J1N35_005199</name>
</gene>
<name>A0A9D3WCF4_9ROSI</name>